<sequence>MKWMTILAPLVFSLQAVSAQRCPLPGSSCSQLENACLAALQLSEFNPADIENYHRWWSPDGFVVVAETGTYEGMDSVKEYMSYGTGNNGVYFAWSMEEGSRVPIVLSAGVGDCEVAFVSTFVYDFNEPAEEQYTKGGKISATVMGIYKFSYSDLIITGTEPLTGSANIVIEKLRGFYPNTFWKIVAELFDTKAFKKLLCKTMRKSCRSVWNGNDYCPRDCKADLRAMPPTDKYANPRKETFDWRGTSIGCRQLHLAFVVDGNPKHCAHISGIPMEDPDGAIKCQDGNSQVLPEDLFTTDELSLAYGIGQSILGFDSTLLTYEPAL</sequence>
<evidence type="ECO:0008006" key="3">
    <source>
        <dbReference type="Google" id="ProtNLM"/>
    </source>
</evidence>
<evidence type="ECO:0000313" key="2">
    <source>
        <dbReference type="EMBL" id="CAD8304325.1"/>
    </source>
</evidence>
<reference evidence="2" key="1">
    <citation type="submission" date="2021-01" db="EMBL/GenBank/DDBJ databases">
        <authorList>
            <person name="Corre E."/>
            <person name="Pelletier E."/>
            <person name="Niang G."/>
            <person name="Scheremetjew M."/>
            <person name="Finn R."/>
            <person name="Kale V."/>
            <person name="Holt S."/>
            <person name="Cochrane G."/>
            <person name="Meng A."/>
            <person name="Brown T."/>
            <person name="Cohen L."/>
        </authorList>
    </citation>
    <scope>NUCLEOTIDE SEQUENCE</scope>
    <source>
        <strain evidence="2">CCMP147</strain>
    </source>
</reference>
<name>A0A7R9Z5C5_9STRA</name>
<evidence type="ECO:0000256" key="1">
    <source>
        <dbReference type="SAM" id="SignalP"/>
    </source>
</evidence>
<dbReference type="EMBL" id="HBED01013732">
    <property type="protein sequence ID" value="CAD8304325.1"/>
    <property type="molecule type" value="Transcribed_RNA"/>
</dbReference>
<dbReference type="AlphaFoldDB" id="A0A7R9Z5C5"/>
<organism evidence="2">
    <name type="scientific">Pseudictyota dubia</name>
    <dbReference type="NCBI Taxonomy" id="2749911"/>
    <lineage>
        <taxon>Eukaryota</taxon>
        <taxon>Sar</taxon>
        <taxon>Stramenopiles</taxon>
        <taxon>Ochrophyta</taxon>
        <taxon>Bacillariophyta</taxon>
        <taxon>Mediophyceae</taxon>
        <taxon>Biddulphiophycidae</taxon>
        <taxon>Eupodiscales</taxon>
        <taxon>Odontellaceae</taxon>
        <taxon>Pseudictyota</taxon>
    </lineage>
</organism>
<gene>
    <name evidence="2" type="ORF">TDUB1175_LOCUS6869</name>
</gene>
<feature type="chain" id="PRO_5030774512" description="SnoaL-like domain-containing protein" evidence="1">
    <location>
        <begin position="20"/>
        <end position="325"/>
    </location>
</feature>
<feature type="signal peptide" evidence="1">
    <location>
        <begin position="1"/>
        <end position="19"/>
    </location>
</feature>
<proteinExistence type="predicted"/>
<accession>A0A7R9Z5C5</accession>
<keyword evidence="1" id="KW-0732">Signal</keyword>
<protein>
    <recommendedName>
        <fullName evidence="3">SnoaL-like domain-containing protein</fullName>
    </recommendedName>
</protein>